<gene>
    <name evidence="2" type="ORF">RJ53_02000</name>
</gene>
<proteinExistence type="predicted"/>
<evidence type="ECO:0000256" key="1">
    <source>
        <dbReference type="SAM" id="Phobius"/>
    </source>
</evidence>
<dbReference type="Proteomes" id="UP000730161">
    <property type="component" value="Unassembled WGS sequence"/>
</dbReference>
<dbReference type="Pfam" id="PF09881">
    <property type="entry name" value="EhaD"/>
    <property type="match status" value="1"/>
</dbReference>
<keyword evidence="1" id="KW-0812">Transmembrane</keyword>
<protein>
    <recommendedName>
        <fullName evidence="4">DUF2108 domain-containing protein</fullName>
    </recommendedName>
</protein>
<dbReference type="OrthoDB" id="110037at2157"/>
<name>A0A8J8B3L4_9EURY</name>
<feature type="transmembrane region" description="Helical" evidence="1">
    <location>
        <begin position="6"/>
        <end position="24"/>
    </location>
</feature>
<keyword evidence="3" id="KW-1185">Reference proteome</keyword>
<comment type="caution">
    <text evidence="2">The sequence shown here is derived from an EMBL/GenBank/DDBJ whole genome shotgun (WGS) entry which is preliminary data.</text>
</comment>
<evidence type="ECO:0008006" key="4">
    <source>
        <dbReference type="Google" id="ProtNLM"/>
    </source>
</evidence>
<feature type="transmembrane region" description="Helical" evidence="1">
    <location>
        <begin position="31"/>
        <end position="47"/>
    </location>
</feature>
<accession>A0A8J8B3L4</accession>
<keyword evidence="1" id="KW-1133">Transmembrane helix</keyword>
<feature type="transmembrane region" description="Helical" evidence="1">
    <location>
        <begin position="53"/>
        <end position="72"/>
    </location>
</feature>
<dbReference type="RefSeq" id="WP_211529947.1">
    <property type="nucleotide sequence ID" value="NZ_JWHL01000002.1"/>
</dbReference>
<evidence type="ECO:0000313" key="3">
    <source>
        <dbReference type="Proteomes" id="UP000730161"/>
    </source>
</evidence>
<organism evidence="2 3">
    <name type="scientific">Methanocalculus chunghsingensis</name>
    <dbReference type="NCBI Taxonomy" id="156457"/>
    <lineage>
        <taxon>Archaea</taxon>
        <taxon>Methanobacteriati</taxon>
        <taxon>Methanobacteriota</taxon>
        <taxon>Stenosarchaea group</taxon>
        <taxon>Methanomicrobia</taxon>
        <taxon>Methanomicrobiales</taxon>
        <taxon>Methanocalculaceae</taxon>
        <taxon>Methanocalculus</taxon>
    </lineage>
</organism>
<keyword evidence="1" id="KW-0472">Membrane</keyword>
<reference evidence="2" key="1">
    <citation type="submission" date="2014-12" db="EMBL/GenBank/DDBJ databases">
        <authorList>
            <person name="Huang H.-H."/>
            <person name="Chen S.-C."/>
            <person name="Lai M.-C."/>
        </authorList>
    </citation>
    <scope>NUCLEOTIDE SEQUENCE</scope>
    <source>
        <strain evidence="2">K1F9705b</strain>
    </source>
</reference>
<dbReference type="EMBL" id="JWHL01000002">
    <property type="protein sequence ID" value="MBR1368335.1"/>
    <property type="molecule type" value="Genomic_DNA"/>
</dbReference>
<evidence type="ECO:0000313" key="2">
    <source>
        <dbReference type="EMBL" id="MBR1368335.1"/>
    </source>
</evidence>
<dbReference type="AlphaFoldDB" id="A0A8J8B3L4"/>
<sequence length="77" mass="8231">MIEGLIILLLTVLITLGAVVTALWRGPFDKLIGLSIITAGIVPFVVMRGYLDVAIIVALIIPLSTIIILLLLGRPVQ</sequence>
<dbReference type="InterPro" id="IPR019213">
    <property type="entry name" value="EhaD-like"/>
</dbReference>